<evidence type="ECO:0000256" key="2">
    <source>
        <dbReference type="SAM" id="Phobius"/>
    </source>
</evidence>
<dbReference type="PANTHER" id="PTHR34179:SF1">
    <property type="entry name" value="TUMOR PROTEIN P53-INDUCIBLE PROTEIN 13"/>
    <property type="match status" value="1"/>
</dbReference>
<sequence>MDEAINYTAQIPNSGAHRSILAKYGEYIFCPPQRWVHNLKHGGVAFLYHPCVDPQLKEALSLVARSCVPRHIITPFPSLSRERPIALASWCSTLEMSYINVTEIRNWLKENVPHDQQLETVQDGAYQHLLIRPSLMSSDSTDLCHREDSQMINRFQNHRRRSVWQLLRKRRRAVLVTTAVVLGAASEEKSASDAPSTLTGHHVDKTTTTVKPPARTNSLSSPTESFTPSASDILIQDSHTPGIKASVHSRETEENDNMAKLPVQKIVPTPANQSVVLPDGNMTQSVGSNVSPKTGKEHPLQLAVTTKGHLANLSQKEMSINTTQRPNATQQPQHALTSPKLSHTTAEKMASGGQKQECSCQRDTPAEVAKAQRRLGNSQKSSKGFVATPRTEEATWAAASLIFLFCLLTFSVLYTQIYRKFRKSQSLYWASGSHSEDKETVASIIKRRLVQGHSRRKKWFGRKKNPTVLYESLSESSD</sequence>
<gene>
    <name evidence="3" type="ORF">GDO54_001890</name>
</gene>
<dbReference type="GO" id="GO:0005737">
    <property type="term" value="C:cytoplasm"/>
    <property type="evidence" value="ECO:0007669"/>
    <property type="project" value="TreeGrafter"/>
</dbReference>
<feature type="compositionally biased region" description="Polar residues" evidence="1">
    <location>
        <begin position="206"/>
        <end position="230"/>
    </location>
</feature>
<keyword evidence="4" id="KW-1185">Reference proteome</keyword>
<feature type="region of interest" description="Disordered" evidence="1">
    <location>
        <begin position="186"/>
        <end position="238"/>
    </location>
</feature>
<evidence type="ECO:0008006" key="5">
    <source>
        <dbReference type="Google" id="ProtNLM"/>
    </source>
</evidence>
<name>A0AAV3B1Q6_PYXAD</name>
<keyword evidence="2" id="KW-0812">Transmembrane</keyword>
<feature type="compositionally biased region" description="Polar residues" evidence="1">
    <location>
        <begin position="322"/>
        <end position="344"/>
    </location>
</feature>
<feature type="compositionally biased region" description="Polar residues" evidence="1">
    <location>
        <begin position="353"/>
        <end position="362"/>
    </location>
</feature>
<feature type="transmembrane region" description="Helical" evidence="2">
    <location>
        <begin position="396"/>
        <end position="415"/>
    </location>
</feature>
<proteinExistence type="predicted"/>
<reference evidence="3" key="1">
    <citation type="thesis" date="2020" institute="ProQuest LLC" country="789 East Eisenhower Parkway, Ann Arbor, MI, USA">
        <title>Comparative Genomics and Chromosome Evolution.</title>
        <authorList>
            <person name="Mudd A.B."/>
        </authorList>
    </citation>
    <scope>NUCLEOTIDE SEQUENCE</scope>
    <source>
        <strain evidence="3">1538</strain>
        <tissue evidence="3">Blood</tissue>
    </source>
</reference>
<dbReference type="Pfam" id="PF11303">
    <property type="entry name" value="DUF3105"/>
    <property type="match status" value="1"/>
</dbReference>
<keyword evidence="2" id="KW-1133">Transmembrane helix</keyword>
<dbReference type="Proteomes" id="UP001181693">
    <property type="component" value="Unassembled WGS sequence"/>
</dbReference>
<accession>A0AAV3B1Q6</accession>
<evidence type="ECO:0000313" key="4">
    <source>
        <dbReference type="Proteomes" id="UP001181693"/>
    </source>
</evidence>
<dbReference type="InterPro" id="IPR021454">
    <property type="entry name" value="DUF3105"/>
</dbReference>
<dbReference type="PANTHER" id="PTHR34179">
    <property type="entry name" value="TUMOR PROTEIN P53-INDUCIBLE PROTEIN 13"/>
    <property type="match status" value="1"/>
</dbReference>
<keyword evidence="2" id="KW-0472">Membrane</keyword>
<evidence type="ECO:0000313" key="3">
    <source>
        <dbReference type="EMBL" id="DBA34315.1"/>
    </source>
</evidence>
<evidence type="ECO:0000256" key="1">
    <source>
        <dbReference type="SAM" id="MobiDB-lite"/>
    </source>
</evidence>
<comment type="caution">
    <text evidence="3">The sequence shown here is derived from an EMBL/GenBank/DDBJ whole genome shotgun (WGS) entry which is preliminary data.</text>
</comment>
<dbReference type="EMBL" id="DYDO01000001">
    <property type="protein sequence ID" value="DBA34315.1"/>
    <property type="molecule type" value="Genomic_DNA"/>
</dbReference>
<dbReference type="AlphaFoldDB" id="A0AAV3B1Q6"/>
<protein>
    <recommendedName>
        <fullName evidence="5">Tumor protein p53-inducible protein 13</fullName>
    </recommendedName>
</protein>
<feature type="region of interest" description="Disordered" evidence="1">
    <location>
        <begin position="322"/>
        <end position="365"/>
    </location>
</feature>
<organism evidence="3 4">
    <name type="scientific">Pyxicephalus adspersus</name>
    <name type="common">African bullfrog</name>
    <dbReference type="NCBI Taxonomy" id="30357"/>
    <lineage>
        <taxon>Eukaryota</taxon>
        <taxon>Metazoa</taxon>
        <taxon>Chordata</taxon>
        <taxon>Craniata</taxon>
        <taxon>Vertebrata</taxon>
        <taxon>Euteleostomi</taxon>
        <taxon>Amphibia</taxon>
        <taxon>Batrachia</taxon>
        <taxon>Anura</taxon>
        <taxon>Neobatrachia</taxon>
        <taxon>Ranoidea</taxon>
        <taxon>Pyxicephalidae</taxon>
        <taxon>Pyxicephalinae</taxon>
        <taxon>Pyxicephalus</taxon>
    </lineage>
</organism>